<evidence type="ECO:0000313" key="1">
    <source>
        <dbReference type="EMBL" id="KAL0285202.1"/>
    </source>
</evidence>
<name>A0AAW2ITS7_9LAMI</name>
<comment type="caution">
    <text evidence="1">The sequence shown here is derived from an EMBL/GenBank/DDBJ whole genome shotgun (WGS) entry which is preliminary data.</text>
</comment>
<dbReference type="AlphaFoldDB" id="A0AAW2ITS7"/>
<dbReference type="PANTHER" id="PTHR10775:SF188">
    <property type="entry name" value="TRANSPOSASE-ASSOCIATED DOMAIN-CONTAINING PROTEIN"/>
    <property type="match status" value="1"/>
</dbReference>
<reference evidence="1" key="2">
    <citation type="journal article" date="2024" name="Plant">
        <title>Genomic evolution and insights into agronomic trait innovations of Sesamum species.</title>
        <authorList>
            <person name="Miao H."/>
            <person name="Wang L."/>
            <person name="Qu L."/>
            <person name="Liu H."/>
            <person name="Sun Y."/>
            <person name="Le M."/>
            <person name="Wang Q."/>
            <person name="Wei S."/>
            <person name="Zheng Y."/>
            <person name="Lin W."/>
            <person name="Duan Y."/>
            <person name="Cao H."/>
            <person name="Xiong S."/>
            <person name="Wang X."/>
            <person name="Wei L."/>
            <person name="Li C."/>
            <person name="Ma Q."/>
            <person name="Ju M."/>
            <person name="Zhao R."/>
            <person name="Li G."/>
            <person name="Mu C."/>
            <person name="Tian Q."/>
            <person name="Mei H."/>
            <person name="Zhang T."/>
            <person name="Gao T."/>
            <person name="Zhang H."/>
        </authorList>
    </citation>
    <scope>NUCLEOTIDE SEQUENCE</scope>
    <source>
        <strain evidence="1">KEN8</strain>
    </source>
</reference>
<sequence length="117" mass="13729">MVEKIHACRNGCMLYWKDDIDMEYCKFCGDPRYKPTRDRNPRRKKSPYAVLRYLPLTPRLQRLYASPATAEHMTWHASHVTEEDSMCHPSDAKPGGILTEHIQILHWSPVTLDWVFA</sequence>
<gene>
    <name evidence="1" type="ORF">Scaly_2825800</name>
</gene>
<organism evidence="1">
    <name type="scientific">Sesamum calycinum</name>
    <dbReference type="NCBI Taxonomy" id="2727403"/>
    <lineage>
        <taxon>Eukaryota</taxon>
        <taxon>Viridiplantae</taxon>
        <taxon>Streptophyta</taxon>
        <taxon>Embryophyta</taxon>
        <taxon>Tracheophyta</taxon>
        <taxon>Spermatophyta</taxon>
        <taxon>Magnoliopsida</taxon>
        <taxon>eudicotyledons</taxon>
        <taxon>Gunneridae</taxon>
        <taxon>Pentapetalae</taxon>
        <taxon>asterids</taxon>
        <taxon>lamiids</taxon>
        <taxon>Lamiales</taxon>
        <taxon>Pedaliaceae</taxon>
        <taxon>Sesamum</taxon>
    </lineage>
</organism>
<protein>
    <submittedName>
        <fullName evidence="1">Uncharacterized protein</fullName>
    </submittedName>
</protein>
<proteinExistence type="predicted"/>
<dbReference type="EMBL" id="JACGWM010001960">
    <property type="protein sequence ID" value="KAL0285202.1"/>
    <property type="molecule type" value="Genomic_DNA"/>
</dbReference>
<dbReference type="PANTHER" id="PTHR10775">
    <property type="entry name" value="OS08G0208400 PROTEIN"/>
    <property type="match status" value="1"/>
</dbReference>
<accession>A0AAW2ITS7</accession>
<reference evidence="1" key="1">
    <citation type="submission" date="2020-06" db="EMBL/GenBank/DDBJ databases">
        <authorList>
            <person name="Li T."/>
            <person name="Hu X."/>
            <person name="Zhang T."/>
            <person name="Song X."/>
            <person name="Zhang H."/>
            <person name="Dai N."/>
            <person name="Sheng W."/>
            <person name="Hou X."/>
            <person name="Wei L."/>
        </authorList>
    </citation>
    <scope>NUCLEOTIDE SEQUENCE</scope>
    <source>
        <strain evidence="1">KEN8</strain>
        <tissue evidence="1">Leaf</tissue>
    </source>
</reference>